<keyword evidence="9" id="KW-1185">Reference proteome</keyword>
<evidence type="ECO:0000259" key="7">
    <source>
        <dbReference type="PROSITE" id="PS50850"/>
    </source>
</evidence>
<comment type="subcellular location">
    <subcellularLocation>
        <location evidence="1">Membrane</location>
        <topology evidence="1">Multi-pass membrane protein</topology>
    </subcellularLocation>
</comment>
<feature type="transmembrane region" description="Helical" evidence="6">
    <location>
        <begin position="12"/>
        <end position="31"/>
    </location>
</feature>
<organism evidence="8 9">
    <name type="scientific">Choanephora cucurbitarum</name>
    <dbReference type="NCBI Taxonomy" id="101091"/>
    <lineage>
        <taxon>Eukaryota</taxon>
        <taxon>Fungi</taxon>
        <taxon>Fungi incertae sedis</taxon>
        <taxon>Mucoromycota</taxon>
        <taxon>Mucoromycotina</taxon>
        <taxon>Mucoromycetes</taxon>
        <taxon>Mucorales</taxon>
        <taxon>Mucorineae</taxon>
        <taxon>Choanephoraceae</taxon>
        <taxon>Choanephoroideae</taxon>
        <taxon>Choanephora</taxon>
    </lineage>
</organism>
<feature type="transmembrane region" description="Helical" evidence="6">
    <location>
        <begin position="215"/>
        <end position="237"/>
    </location>
</feature>
<dbReference type="InterPro" id="IPR011701">
    <property type="entry name" value="MFS"/>
</dbReference>
<accession>A0A1C7NBC4</accession>
<dbReference type="GO" id="GO:0016020">
    <property type="term" value="C:membrane"/>
    <property type="evidence" value="ECO:0007669"/>
    <property type="project" value="UniProtKB-SubCell"/>
</dbReference>
<dbReference type="PROSITE" id="PS50850">
    <property type="entry name" value="MFS"/>
    <property type="match status" value="1"/>
</dbReference>
<comment type="caution">
    <text evidence="8">The sequence shown here is derived from an EMBL/GenBank/DDBJ whole genome shotgun (WGS) entry which is preliminary data.</text>
</comment>
<feature type="transmembrane region" description="Helical" evidence="6">
    <location>
        <begin position="116"/>
        <end position="134"/>
    </location>
</feature>
<dbReference type="PROSITE" id="PS00216">
    <property type="entry name" value="SUGAR_TRANSPORT_1"/>
    <property type="match status" value="1"/>
</dbReference>
<dbReference type="EMBL" id="LUGH01000344">
    <property type="protein sequence ID" value="OBZ85936.1"/>
    <property type="molecule type" value="Genomic_DNA"/>
</dbReference>
<sequence>MPQVDQKSIVRVVFSALAIDLFAFTLILPLFPRLLNYYQTEAVGKQDTLLGYALQILDRFKYLIVTNKHASVKAGAVDKWDTVLLGGLIGSLFSLLQFIVSPMIGRLSDRLGRKRTLLYTMVGNILSTLIWLFARNFNLFLLARVIAGLSEGNVQISTSIISDVTTPEKRSKSLALVGIAFALAFTIGPALGAWFASIDLSELCPSLVRFGIYPYSMAALVGLVLLSIETFYLYVALPETLHYRQKTEQQAQPKPKQPITLAMIHRRLLDLAYLKRIMCVFSFLFSGMEFTLVFLTFDVLDYSHMQQGKLLCYMGVMSALIQGGYVRRRVQSVGEKMIAVQGMVACVLGLYCLAHTVKTNQPVYWLYAGVSLLSFTSGTVVNCLTSLASLQCHEEHVKTSDDPLTKGRAMGEFRSYGQLGRAIGPIATCGFYWIFGPGACYAFGALAMVGCTWTTVLTAPSNKVAVKKDIQKTE</sequence>
<keyword evidence="5 6" id="KW-0472">Membrane</keyword>
<evidence type="ECO:0000256" key="2">
    <source>
        <dbReference type="ARBA" id="ARBA00022448"/>
    </source>
</evidence>
<feature type="transmembrane region" description="Helical" evidence="6">
    <location>
        <begin position="273"/>
        <end position="295"/>
    </location>
</feature>
<reference evidence="8 9" key="1">
    <citation type="submission" date="2016-03" db="EMBL/GenBank/DDBJ databases">
        <title>Choanephora cucurbitarum.</title>
        <authorList>
            <person name="Min B."/>
            <person name="Park H."/>
            <person name="Park J.-H."/>
            <person name="Shin H.-D."/>
            <person name="Choi I.-G."/>
        </authorList>
    </citation>
    <scope>NUCLEOTIDE SEQUENCE [LARGE SCALE GENOMIC DNA]</scope>
    <source>
        <strain evidence="8 9">KUS-F28377</strain>
    </source>
</reference>
<evidence type="ECO:0000256" key="6">
    <source>
        <dbReference type="SAM" id="Phobius"/>
    </source>
</evidence>
<feature type="transmembrane region" description="Helical" evidence="6">
    <location>
        <begin position="363"/>
        <end position="384"/>
    </location>
</feature>
<proteinExistence type="predicted"/>
<feature type="transmembrane region" description="Helical" evidence="6">
    <location>
        <begin position="307"/>
        <end position="326"/>
    </location>
</feature>
<dbReference type="Proteomes" id="UP000093000">
    <property type="component" value="Unassembled WGS sequence"/>
</dbReference>
<feature type="domain" description="Major facilitator superfamily (MFS) profile" evidence="7">
    <location>
        <begin position="9"/>
        <end position="462"/>
    </location>
</feature>
<dbReference type="InParanoid" id="A0A1C7NBC4"/>
<gene>
    <name evidence="8" type="primary">Mfsd10</name>
    <name evidence="8" type="ORF">A0J61_06018</name>
</gene>
<dbReference type="SUPFAM" id="SSF103473">
    <property type="entry name" value="MFS general substrate transporter"/>
    <property type="match status" value="1"/>
</dbReference>
<dbReference type="InterPro" id="IPR036259">
    <property type="entry name" value="MFS_trans_sf"/>
</dbReference>
<feature type="transmembrane region" description="Helical" evidence="6">
    <location>
        <begin position="140"/>
        <end position="162"/>
    </location>
</feature>
<dbReference type="Pfam" id="PF07690">
    <property type="entry name" value="MFS_1"/>
    <property type="match status" value="1"/>
</dbReference>
<name>A0A1C7NBC4_9FUNG</name>
<feature type="transmembrane region" description="Helical" evidence="6">
    <location>
        <begin position="338"/>
        <end position="357"/>
    </location>
</feature>
<evidence type="ECO:0000256" key="3">
    <source>
        <dbReference type="ARBA" id="ARBA00022692"/>
    </source>
</evidence>
<evidence type="ECO:0000256" key="1">
    <source>
        <dbReference type="ARBA" id="ARBA00004141"/>
    </source>
</evidence>
<dbReference type="PANTHER" id="PTHR23504:SF31">
    <property type="entry name" value="MAJOR FACILITATOR SUPERFAMILY DOMAIN-CONTAINING PROTEIN 10"/>
    <property type="match status" value="1"/>
</dbReference>
<dbReference type="InterPro" id="IPR020846">
    <property type="entry name" value="MFS_dom"/>
</dbReference>
<dbReference type="Gene3D" id="1.20.1250.20">
    <property type="entry name" value="MFS general substrate transporter like domains"/>
    <property type="match status" value="1"/>
</dbReference>
<keyword evidence="2" id="KW-0813">Transport</keyword>
<dbReference type="PANTHER" id="PTHR23504">
    <property type="entry name" value="MAJOR FACILITATOR SUPERFAMILY DOMAIN-CONTAINING PROTEIN 10"/>
    <property type="match status" value="1"/>
</dbReference>
<dbReference type="InterPro" id="IPR005829">
    <property type="entry name" value="Sugar_transporter_CS"/>
</dbReference>
<dbReference type="OrthoDB" id="196650at2759"/>
<feature type="transmembrane region" description="Helical" evidence="6">
    <location>
        <begin position="441"/>
        <end position="459"/>
    </location>
</feature>
<feature type="transmembrane region" description="Helical" evidence="6">
    <location>
        <begin position="174"/>
        <end position="195"/>
    </location>
</feature>
<evidence type="ECO:0000313" key="8">
    <source>
        <dbReference type="EMBL" id="OBZ85936.1"/>
    </source>
</evidence>
<keyword evidence="4 6" id="KW-1133">Transmembrane helix</keyword>
<evidence type="ECO:0000256" key="5">
    <source>
        <dbReference type="ARBA" id="ARBA00023136"/>
    </source>
</evidence>
<feature type="transmembrane region" description="Helical" evidence="6">
    <location>
        <begin position="83"/>
        <end position="104"/>
    </location>
</feature>
<evidence type="ECO:0000256" key="4">
    <source>
        <dbReference type="ARBA" id="ARBA00022989"/>
    </source>
</evidence>
<evidence type="ECO:0000313" key="9">
    <source>
        <dbReference type="Proteomes" id="UP000093000"/>
    </source>
</evidence>
<dbReference type="GO" id="GO:0022857">
    <property type="term" value="F:transmembrane transporter activity"/>
    <property type="evidence" value="ECO:0007669"/>
    <property type="project" value="InterPro"/>
</dbReference>
<protein>
    <submittedName>
        <fullName evidence="8">Major facilitator superfamily domain-containing protein 10</fullName>
    </submittedName>
</protein>
<dbReference type="AlphaFoldDB" id="A0A1C7NBC4"/>
<keyword evidence="3 6" id="KW-0812">Transmembrane</keyword>